<sequence length="414" mass="46816">MSSRVAPYNHPYFHITENSSESKYNSQESNIFEQNATNGSPIDYFSPMAPSAETDLPESDIEGWFKTVEEAEVKRLRQEAHHAAMTHSGPSKSENQVSSTPTPELRKRRVDSYKSLRQHYEATKYSGVGKNKNEAEEDAAHVVPLSESTPKDIFIARPNNELQNEHASDDIKNDLRKIGHRVLLMDLSESQALDLSAWGINLNELNQQHTISVLKPQPAPITHRNGVPIALPGETYLEVQYRTHREALKNEERMANVAATRRDFWAAKGRAGPITKTDKVNKYIYTAKGAIKSWALSSVSEKTDMMEKKTVKVELAAEKPDDASDEQHTEAFRSIENYEELRQGRILDGHLEKIVKATSSNDKESMAEREQTSDHKEKTEVTTSQEDKEQKGAGRKGQFRKPWGYIFCMSVRTG</sequence>
<feature type="region of interest" description="Disordered" evidence="1">
    <location>
        <begin position="357"/>
        <end position="397"/>
    </location>
</feature>
<proteinExistence type="predicted"/>
<accession>A0ABR4BV25</accession>
<evidence type="ECO:0000313" key="3">
    <source>
        <dbReference type="Proteomes" id="UP001595075"/>
    </source>
</evidence>
<dbReference type="Proteomes" id="UP001595075">
    <property type="component" value="Unassembled WGS sequence"/>
</dbReference>
<dbReference type="EMBL" id="JAZHXI010000018">
    <property type="protein sequence ID" value="KAL2061498.1"/>
    <property type="molecule type" value="Genomic_DNA"/>
</dbReference>
<evidence type="ECO:0000256" key="1">
    <source>
        <dbReference type="SAM" id="MobiDB-lite"/>
    </source>
</evidence>
<protein>
    <submittedName>
        <fullName evidence="2">Uncharacterized protein</fullName>
    </submittedName>
</protein>
<feature type="region of interest" description="Disordered" evidence="1">
    <location>
        <begin position="77"/>
        <end position="109"/>
    </location>
</feature>
<feature type="compositionally biased region" description="Basic and acidic residues" evidence="1">
    <location>
        <begin position="131"/>
        <end position="140"/>
    </location>
</feature>
<comment type="caution">
    <text evidence="2">The sequence shown here is derived from an EMBL/GenBank/DDBJ whole genome shotgun (WGS) entry which is preliminary data.</text>
</comment>
<evidence type="ECO:0000313" key="2">
    <source>
        <dbReference type="EMBL" id="KAL2061498.1"/>
    </source>
</evidence>
<keyword evidence="3" id="KW-1185">Reference proteome</keyword>
<organism evidence="2 3">
    <name type="scientific">Oculimacula yallundae</name>
    <dbReference type="NCBI Taxonomy" id="86028"/>
    <lineage>
        <taxon>Eukaryota</taxon>
        <taxon>Fungi</taxon>
        <taxon>Dikarya</taxon>
        <taxon>Ascomycota</taxon>
        <taxon>Pezizomycotina</taxon>
        <taxon>Leotiomycetes</taxon>
        <taxon>Helotiales</taxon>
        <taxon>Ploettnerulaceae</taxon>
        <taxon>Oculimacula</taxon>
    </lineage>
</organism>
<gene>
    <name evidence="2" type="ORF">VTL71DRAFT_6875</name>
</gene>
<feature type="compositionally biased region" description="Polar residues" evidence="1">
    <location>
        <begin position="88"/>
        <end position="102"/>
    </location>
</feature>
<name>A0ABR4BV25_9HELO</name>
<feature type="compositionally biased region" description="Basic and acidic residues" evidence="1">
    <location>
        <begin position="357"/>
        <end position="392"/>
    </location>
</feature>
<feature type="region of interest" description="Disordered" evidence="1">
    <location>
        <begin position="121"/>
        <end position="144"/>
    </location>
</feature>
<reference evidence="2 3" key="1">
    <citation type="journal article" date="2024" name="Commun. Biol.">
        <title>Comparative genomic analysis of thermophilic fungi reveals convergent evolutionary adaptations and gene losses.</title>
        <authorList>
            <person name="Steindorff A.S."/>
            <person name="Aguilar-Pontes M.V."/>
            <person name="Robinson A.J."/>
            <person name="Andreopoulos B."/>
            <person name="LaButti K."/>
            <person name="Kuo A."/>
            <person name="Mondo S."/>
            <person name="Riley R."/>
            <person name="Otillar R."/>
            <person name="Haridas S."/>
            <person name="Lipzen A."/>
            <person name="Grimwood J."/>
            <person name="Schmutz J."/>
            <person name="Clum A."/>
            <person name="Reid I.D."/>
            <person name="Moisan M.C."/>
            <person name="Butler G."/>
            <person name="Nguyen T.T.M."/>
            <person name="Dewar K."/>
            <person name="Conant G."/>
            <person name="Drula E."/>
            <person name="Henrissat B."/>
            <person name="Hansel C."/>
            <person name="Singer S."/>
            <person name="Hutchinson M.I."/>
            <person name="de Vries R.P."/>
            <person name="Natvig D.O."/>
            <person name="Powell A.J."/>
            <person name="Tsang A."/>
            <person name="Grigoriev I.V."/>
        </authorList>
    </citation>
    <scope>NUCLEOTIDE SEQUENCE [LARGE SCALE GENOMIC DNA]</scope>
    <source>
        <strain evidence="2 3">CBS 494.80</strain>
    </source>
</reference>